<dbReference type="EMBL" id="HBUF01087265">
    <property type="protein sequence ID" value="CAG6634685.1"/>
    <property type="molecule type" value="Transcribed_RNA"/>
</dbReference>
<evidence type="ECO:0000256" key="1">
    <source>
        <dbReference type="SAM" id="MobiDB-lite"/>
    </source>
</evidence>
<sequence length="261" mass="29640">MANQEELMKISEKVDKQMQEFNQALLSIKKSLKPGDSNPALVSLGLLEMAFNSFRDYVQGEFGSLGKRMANIEVNQDAAEAYSRRNCLLLFGLKEDAKTEEEVEKLVLQVFQSKLQLDIQMGDIDRAHRLGRVKDAGKPRPIIVKFVSYRARRLCFSNKSKLKGEQISIGESLTKKRLAILNKARDTYGVVNCWTSDGKILVKEEVDGVPRRHVFTTMEQLESVQRPSRQRTNEKDTKKPKEKTTTGQAQSSRSSSRIKTK</sequence>
<dbReference type="EMBL" id="HBUF01228308">
    <property type="protein sequence ID" value="CAG6672354.1"/>
    <property type="molecule type" value="Transcribed_RNA"/>
</dbReference>
<feature type="compositionally biased region" description="Basic and acidic residues" evidence="1">
    <location>
        <begin position="231"/>
        <end position="244"/>
    </location>
</feature>
<name>A0A8D8SM62_9HEMI</name>
<dbReference type="EMBL" id="HBUF01423880">
    <property type="protein sequence ID" value="CAG6741181.1"/>
    <property type="molecule type" value="Transcribed_RNA"/>
</dbReference>
<reference evidence="2" key="1">
    <citation type="submission" date="2021-05" db="EMBL/GenBank/DDBJ databases">
        <authorList>
            <person name="Alioto T."/>
            <person name="Alioto T."/>
            <person name="Gomez Garrido J."/>
        </authorList>
    </citation>
    <scope>NUCLEOTIDE SEQUENCE</scope>
</reference>
<dbReference type="Gene3D" id="3.30.70.1820">
    <property type="entry name" value="L1 transposable element, RRM domain"/>
    <property type="match status" value="1"/>
</dbReference>
<organism evidence="2">
    <name type="scientific">Cacopsylla melanoneura</name>
    <dbReference type="NCBI Taxonomy" id="428564"/>
    <lineage>
        <taxon>Eukaryota</taxon>
        <taxon>Metazoa</taxon>
        <taxon>Ecdysozoa</taxon>
        <taxon>Arthropoda</taxon>
        <taxon>Hexapoda</taxon>
        <taxon>Insecta</taxon>
        <taxon>Pterygota</taxon>
        <taxon>Neoptera</taxon>
        <taxon>Paraneoptera</taxon>
        <taxon>Hemiptera</taxon>
        <taxon>Sternorrhyncha</taxon>
        <taxon>Psylloidea</taxon>
        <taxon>Psyllidae</taxon>
        <taxon>Psyllinae</taxon>
        <taxon>Cacopsylla</taxon>
    </lineage>
</organism>
<dbReference type="AlphaFoldDB" id="A0A8D8SM62"/>
<evidence type="ECO:0000313" key="2">
    <source>
        <dbReference type="EMBL" id="CAG6672354.1"/>
    </source>
</evidence>
<feature type="region of interest" description="Disordered" evidence="1">
    <location>
        <begin position="220"/>
        <end position="261"/>
    </location>
</feature>
<proteinExistence type="predicted"/>
<protein>
    <submittedName>
        <fullName evidence="2">Uncharacterized protein</fullName>
    </submittedName>
</protein>
<accession>A0A8D8SM62</accession>